<organism evidence="1 2">
    <name type="scientific">Rubripirellula amarantea</name>
    <dbReference type="NCBI Taxonomy" id="2527999"/>
    <lineage>
        <taxon>Bacteria</taxon>
        <taxon>Pseudomonadati</taxon>
        <taxon>Planctomycetota</taxon>
        <taxon>Planctomycetia</taxon>
        <taxon>Pirellulales</taxon>
        <taxon>Pirellulaceae</taxon>
        <taxon>Rubripirellula</taxon>
    </lineage>
</organism>
<accession>A0A5C5WXF2</accession>
<dbReference type="Proteomes" id="UP000316598">
    <property type="component" value="Unassembled WGS sequence"/>
</dbReference>
<sequence>MSKFYVQCGPVEVVLTADTVEQAALNAVDRSLQNHLWIYDDAGLSERDCHDHLMLEALMHMAPTIRVSERGFASVDQVNVDDGHAHFIGTPETVEHWHQLMVGMSRLFVAAGLTPRSMEAVAGFKASEQPSPRLPR</sequence>
<reference evidence="1 2" key="1">
    <citation type="submission" date="2019-02" db="EMBL/GenBank/DDBJ databases">
        <title>Deep-cultivation of Planctomycetes and their phenomic and genomic characterization uncovers novel biology.</title>
        <authorList>
            <person name="Wiegand S."/>
            <person name="Jogler M."/>
            <person name="Boedeker C."/>
            <person name="Pinto D."/>
            <person name="Vollmers J."/>
            <person name="Rivas-Marin E."/>
            <person name="Kohn T."/>
            <person name="Peeters S.H."/>
            <person name="Heuer A."/>
            <person name="Rast P."/>
            <person name="Oberbeckmann S."/>
            <person name="Bunk B."/>
            <person name="Jeske O."/>
            <person name="Meyerdierks A."/>
            <person name="Storesund J.E."/>
            <person name="Kallscheuer N."/>
            <person name="Luecker S."/>
            <person name="Lage O.M."/>
            <person name="Pohl T."/>
            <person name="Merkel B.J."/>
            <person name="Hornburger P."/>
            <person name="Mueller R.-W."/>
            <person name="Bruemmer F."/>
            <person name="Labrenz M."/>
            <person name="Spormann A.M."/>
            <person name="Op Den Camp H."/>
            <person name="Overmann J."/>
            <person name="Amann R."/>
            <person name="Jetten M.S.M."/>
            <person name="Mascher T."/>
            <person name="Medema M.H."/>
            <person name="Devos D.P."/>
            <person name="Kaster A.-K."/>
            <person name="Ovreas L."/>
            <person name="Rohde M."/>
            <person name="Galperin M.Y."/>
            <person name="Jogler C."/>
        </authorList>
    </citation>
    <scope>NUCLEOTIDE SEQUENCE [LARGE SCALE GENOMIC DNA]</scope>
    <source>
        <strain evidence="1 2">Pla22</strain>
    </source>
</reference>
<gene>
    <name evidence="1" type="ORF">Pla22_22000</name>
</gene>
<dbReference type="EMBL" id="SJPI01000001">
    <property type="protein sequence ID" value="TWT54552.1"/>
    <property type="molecule type" value="Genomic_DNA"/>
</dbReference>
<keyword evidence="2" id="KW-1185">Reference proteome</keyword>
<protein>
    <submittedName>
        <fullName evidence="1">Uncharacterized protein</fullName>
    </submittedName>
</protein>
<dbReference type="RefSeq" id="WP_146514578.1">
    <property type="nucleotide sequence ID" value="NZ_SJPI01000001.1"/>
</dbReference>
<evidence type="ECO:0000313" key="1">
    <source>
        <dbReference type="EMBL" id="TWT54552.1"/>
    </source>
</evidence>
<proteinExistence type="predicted"/>
<name>A0A5C5WXF2_9BACT</name>
<dbReference type="AlphaFoldDB" id="A0A5C5WXF2"/>
<dbReference type="OrthoDB" id="279935at2"/>
<comment type="caution">
    <text evidence="1">The sequence shown here is derived from an EMBL/GenBank/DDBJ whole genome shotgun (WGS) entry which is preliminary data.</text>
</comment>
<evidence type="ECO:0000313" key="2">
    <source>
        <dbReference type="Proteomes" id="UP000316598"/>
    </source>
</evidence>